<name>A0A5B7F3S4_PORTR</name>
<sequence>MLKNEYSITTTISKAIVITSGIFKSVSSVNNIEIFSLCL</sequence>
<accession>A0A5B7F3S4</accession>
<dbReference type="EMBL" id="VSRR010005145">
    <property type="protein sequence ID" value="MPC41671.1"/>
    <property type="molecule type" value="Genomic_DNA"/>
</dbReference>
<gene>
    <name evidence="1" type="ORF">E2C01_035271</name>
</gene>
<comment type="caution">
    <text evidence="1">The sequence shown here is derived from an EMBL/GenBank/DDBJ whole genome shotgun (WGS) entry which is preliminary data.</text>
</comment>
<keyword evidence="2" id="KW-1185">Reference proteome</keyword>
<organism evidence="1 2">
    <name type="scientific">Portunus trituberculatus</name>
    <name type="common">Swimming crab</name>
    <name type="synonym">Neptunus trituberculatus</name>
    <dbReference type="NCBI Taxonomy" id="210409"/>
    <lineage>
        <taxon>Eukaryota</taxon>
        <taxon>Metazoa</taxon>
        <taxon>Ecdysozoa</taxon>
        <taxon>Arthropoda</taxon>
        <taxon>Crustacea</taxon>
        <taxon>Multicrustacea</taxon>
        <taxon>Malacostraca</taxon>
        <taxon>Eumalacostraca</taxon>
        <taxon>Eucarida</taxon>
        <taxon>Decapoda</taxon>
        <taxon>Pleocyemata</taxon>
        <taxon>Brachyura</taxon>
        <taxon>Eubrachyura</taxon>
        <taxon>Portunoidea</taxon>
        <taxon>Portunidae</taxon>
        <taxon>Portuninae</taxon>
        <taxon>Portunus</taxon>
    </lineage>
</organism>
<evidence type="ECO:0000313" key="2">
    <source>
        <dbReference type="Proteomes" id="UP000324222"/>
    </source>
</evidence>
<reference evidence="1 2" key="1">
    <citation type="submission" date="2019-05" db="EMBL/GenBank/DDBJ databases">
        <title>Another draft genome of Portunus trituberculatus and its Hox gene families provides insights of decapod evolution.</title>
        <authorList>
            <person name="Jeong J.-H."/>
            <person name="Song I."/>
            <person name="Kim S."/>
            <person name="Choi T."/>
            <person name="Kim D."/>
            <person name="Ryu S."/>
            <person name="Kim W."/>
        </authorList>
    </citation>
    <scope>NUCLEOTIDE SEQUENCE [LARGE SCALE GENOMIC DNA]</scope>
    <source>
        <tissue evidence="1">Muscle</tissue>
    </source>
</reference>
<dbReference type="Proteomes" id="UP000324222">
    <property type="component" value="Unassembled WGS sequence"/>
</dbReference>
<protein>
    <submittedName>
        <fullName evidence="1">Uncharacterized protein</fullName>
    </submittedName>
</protein>
<proteinExistence type="predicted"/>
<dbReference type="AlphaFoldDB" id="A0A5B7F3S4"/>
<evidence type="ECO:0000313" key="1">
    <source>
        <dbReference type="EMBL" id="MPC41671.1"/>
    </source>
</evidence>